<reference evidence="10" key="3">
    <citation type="submission" date="2025-09" db="UniProtKB">
        <authorList>
            <consortium name="Ensembl"/>
        </authorList>
    </citation>
    <scope>IDENTIFICATION</scope>
    <source>
        <strain evidence="10">broiler</strain>
    </source>
</reference>
<feature type="region of interest" description="Disordered" evidence="7">
    <location>
        <begin position="28"/>
        <end position="52"/>
    </location>
</feature>
<feature type="compositionally biased region" description="Basic and acidic residues" evidence="7">
    <location>
        <begin position="575"/>
        <end position="590"/>
    </location>
</feature>
<dbReference type="FunCoup" id="A0A8V0XL09">
    <property type="interactions" value="13"/>
</dbReference>
<dbReference type="GO" id="GO:0097227">
    <property type="term" value="C:sperm annulus"/>
    <property type="evidence" value="ECO:0000318"/>
    <property type="project" value="GO_Central"/>
</dbReference>
<reference evidence="10" key="1">
    <citation type="submission" date="2020-11" db="EMBL/GenBank/DDBJ databases">
        <title>Gallus gallus (Chicken) genome, bGalGal1, GRCg7b, maternal haplotype autosomes + Z &amp; W.</title>
        <authorList>
            <person name="Warren W."/>
            <person name="Formenti G."/>
            <person name="Fedrigo O."/>
            <person name="Haase B."/>
            <person name="Mountcastle J."/>
            <person name="Balacco J."/>
            <person name="Tracey A."/>
            <person name="Schneider V."/>
            <person name="Okimoto R."/>
            <person name="Cheng H."/>
            <person name="Hawken R."/>
            <person name="Howe K."/>
            <person name="Jarvis E.D."/>
        </authorList>
    </citation>
    <scope>NUCLEOTIDE SEQUENCE [LARGE SCALE GENOMIC DNA]</scope>
    <source>
        <strain evidence="10">Broiler</strain>
    </source>
</reference>
<feature type="region of interest" description="Disordered" evidence="7">
    <location>
        <begin position="1572"/>
        <end position="1598"/>
    </location>
</feature>
<keyword evidence="4" id="KW-0408">Iron</keyword>
<dbReference type="Pfam" id="PF00648">
    <property type="entry name" value="Peptidase_C2"/>
    <property type="match status" value="1"/>
</dbReference>
<evidence type="ECO:0000256" key="6">
    <source>
        <dbReference type="SAM" id="Coils"/>
    </source>
</evidence>
<feature type="compositionally biased region" description="Polar residues" evidence="7">
    <location>
        <begin position="391"/>
        <end position="411"/>
    </location>
</feature>
<dbReference type="InterPro" id="IPR038765">
    <property type="entry name" value="Papain-like_cys_pep_sf"/>
</dbReference>
<feature type="coiled-coil region" evidence="6">
    <location>
        <begin position="1523"/>
        <end position="1550"/>
    </location>
</feature>
<dbReference type="SUPFAM" id="SSF54001">
    <property type="entry name" value="Cysteine proteinases"/>
    <property type="match status" value="1"/>
</dbReference>
<organism evidence="10 11">
    <name type="scientific">Gallus gallus</name>
    <name type="common">Chicken</name>
    <dbReference type="NCBI Taxonomy" id="9031"/>
    <lineage>
        <taxon>Eukaryota</taxon>
        <taxon>Metazoa</taxon>
        <taxon>Chordata</taxon>
        <taxon>Craniata</taxon>
        <taxon>Vertebrata</taxon>
        <taxon>Euteleostomi</taxon>
        <taxon>Archelosauria</taxon>
        <taxon>Archosauria</taxon>
        <taxon>Dinosauria</taxon>
        <taxon>Saurischia</taxon>
        <taxon>Theropoda</taxon>
        <taxon>Coelurosauria</taxon>
        <taxon>Aves</taxon>
        <taxon>Neognathae</taxon>
        <taxon>Galloanserae</taxon>
        <taxon>Galliformes</taxon>
        <taxon>Phasianidae</taxon>
        <taxon>Phasianinae</taxon>
        <taxon>Gallus</taxon>
    </lineage>
</organism>
<dbReference type="SMART" id="SM00230">
    <property type="entry name" value="CysPc"/>
    <property type="match status" value="1"/>
</dbReference>
<feature type="domain" description="Globin" evidence="9">
    <location>
        <begin position="762"/>
        <end position="967"/>
    </location>
</feature>
<keyword evidence="6" id="KW-0175">Coiled coil</keyword>
<evidence type="ECO:0000259" key="9">
    <source>
        <dbReference type="PROSITE" id="PS52042"/>
    </source>
</evidence>
<dbReference type="InterPro" id="IPR054093">
    <property type="entry name" value="Androglobin_II"/>
</dbReference>
<evidence type="ECO:0007829" key="12">
    <source>
        <dbReference type="PeptideAtlas" id="A0A8V0XL09"/>
    </source>
</evidence>
<dbReference type="OMA" id="DMYKEMR"/>
<evidence type="ECO:0000259" key="8">
    <source>
        <dbReference type="PROSITE" id="PS50203"/>
    </source>
</evidence>
<dbReference type="GO" id="GO:0019825">
    <property type="term" value="F:oxygen binding"/>
    <property type="evidence" value="ECO:0007669"/>
    <property type="project" value="InterPro"/>
</dbReference>
<feature type="compositionally biased region" description="Basic and acidic residues" evidence="7">
    <location>
        <begin position="611"/>
        <end position="620"/>
    </location>
</feature>
<reference evidence="10" key="2">
    <citation type="submission" date="2025-08" db="UniProtKB">
        <authorList>
            <consortium name="Ensembl"/>
        </authorList>
    </citation>
    <scope>IDENTIFICATION</scope>
    <source>
        <strain evidence="10">broiler</strain>
    </source>
</reference>
<evidence type="ECO:0000256" key="3">
    <source>
        <dbReference type="ARBA" id="ARBA00022723"/>
    </source>
</evidence>
<dbReference type="GO" id="GO:0004198">
    <property type="term" value="F:calcium-dependent cysteine-type endopeptidase activity"/>
    <property type="evidence" value="ECO:0007669"/>
    <property type="project" value="InterPro"/>
</dbReference>
<dbReference type="PANTHER" id="PTHR46298:SF1">
    <property type="entry name" value="ANDROGLOBIN"/>
    <property type="match status" value="1"/>
</dbReference>
<evidence type="ECO:0000256" key="4">
    <source>
        <dbReference type="ARBA" id="ARBA00023004"/>
    </source>
</evidence>
<dbReference type="Pfam" id="PF00042">
    <property type="entry name" value="Globin"/>
    <property type="match status" value="1"/>
</dbReference>
<dbReference type="Pfam" id="PF22069">
    <property type="entry name" value="Androglobin_IV"/>
    <property type="match status" value="1"/>
</dbReference>
<comment type="similarity">
    <text evidence="1">Belongs to the globin family.</text>
</comment>
<sequence>MRGVGWPKGPWVAGRSLSRYLRRVRSPGNAADAAGMASKGSKKKELGSRSSSGILGASAKEVPIYRVGASRFPIWPEWNEADISAEKWDSGKVGKEKEKAGKSPISLIFDDPEGKIKLPASLEVHSWKRPQEFSANETPVVVKNETSCDLFSANEHLFCSELMRWIISEICALWKICNEKALSNGASTLFWGPWEHIYPFTKTTKGHMPLYNSYGKYVVKLYWMGCWRKITVDDTMPFSEEGNLLLPATTCQTELWPMLLSKAIIKLANTSLRENEKRELEEFTVLHALTGWIPEVIPLQLGYLDKVWDLLKTIVPEFKWTDENTFQANTKPKETKPSVLKNEILPVNKQPDKPEKAEKSDKEKAEQKEMGKKKNRDGEKEKSKSVLHASEASTEVQCSPQPLAESSSVPTQPEKAVYAGCMPLHLSEEKIFSLVEMTDSSEKLRQHGLSQVYSHPVLVTRTRSCPLEAAKQPALPVAPWKLFRQKKTTVAKSEPQEPVIEKPEQYVEIASLFLNQKFNSIKIPKDISFTQSTIQKGFHLVTHLPSVTESNENVDDSNVEMNQSGRCSNAEDYSQEQHKTERPTGEESRENFSSNSKQMSKTADTVVNSKAVDESKEEIKSEKTSVSTETWISIEDFCVCFQNLYVFHKPHTYAYNYQKTDFKSTDDRVFYYLLVDSLKPIEILVSFSALVCWNDTGAAKQEGSSVSKALLKVEHFSWKCVTPGELVLKMHTHATKATVLNLPVGRHILLFTISSAVGHHIHLCSMVPCVFGEEDAVMRNLEKESYRFIGQATAILKAIGNVINNFSSKPKLSEALKDLELTHCPPGICGTEMAEEHFKVFNSALWSLIKYVLDKKMPHKYKFAFRSFTLDFKYTDVFEDDSVSSESCEVNSLSNWQKRIPTSEEEAAALKLQAVWRGTSVRKLLKSRKPGTKENAAVKEILQTLWTSIELNFEQCAVVLLREMFKRNCNSIKKFPCYEDERCKISFTDYAVTYSDQPPNTWFVVFREIFFVPEDMLIVPKMYTTIPSCRLHVIDNDTLEEMPQVFLKVAPHIYPKNKKGYTFMAEARTGDQSLAAGRWRLRLISSHSPLPFLSREAVNNIYSTKEIKDYYVPNDKCVMFRYSVKVTASHIATVQVQTSKSDVFIKLQVLDNEEEIVNVTGKGHAVIPAFNFLSNETLLSSRSSKSQLIQSVGKKESETGFRRRSNVSAPKNTKSSFKKGISQDRLSVLEEESFPLENFENNQGSPQQPHRYIIQALVLYNSWPLSESEIPFVQSLKEAEKNELKAYGEKHEDRSSLLKLHHFEGQRSASISKSTKKVKDKATEKTEREKSNKEKGSLMSLVFQPEFEQDAINKPYWTLRLVSEQREMEILEVKKDTQRVDEIKAMKQAWESAEPGRAVKAFQERMQFINKYVARDSEEPIAGMDIANLSSESEERDSFSLPMEKTASQTAIDSSLPMEQIKWEPIDLSPYMRKTMSESVLRNESIIQQQEKCKEEKINHFRQLRELALEQREMDQHARALLKQSVLEMYENLQASLDEMRGRVHSIREAYRSKLLKAELRKREELAAHEVMLQTEQEKKSQDARQKKQGKGLGKRKQ</sequence>
<dbReference type="Ensembl" id="ENSGALT00010012824.1">
    <property type="protein sequence ID" value="ENSGALP00010007386.1"/>
    <property type="gene ID" value="ENSGALG00010005391.1"/>
</dbReference>
<feature type="domain" description="Calpain catalytic" evidence="8">
    <location>
        <begin position="103"/>
        <end position="308"/>
    </location>
</feature>
<dbReference type="PROSITE" id="PS50096">
    <property type="entry name" value="IQ"/>
    <property type="match status" value="1"/>
</dbReference>
<protein>
    <submittedName>
        <fullName evidence="10">Androglobin</fullName>
    </submittedName>
</protein>
<dbReference type="GO" id="GO:0097225">
    <property type="term" value="C:sperm midpiece"/>
    <property type="evidence" value="ECO:0000318"/>
    <property type="project" value="GO_Central"/>
</dbReference>
<dbReference type="PANTHER" id="PTHR46298">
    <property type="entry name" value="ANDROGLOBIN"/>
    <property type="match status" value="1"/>
</dbReference>
<feature type="compositionally biased region" description="Basic and acidic residues" evidence="7">
    <location>
        <begin position="350"/>
        <end position="384"/>
    </location>
</feature>
<feature type="region of interest" description="Disordered" evidence="7">
    <location>
        <begin position="1304"/>
        <end position="1335"/>
    </location>
</feature>
<evidence type="ECO:0000256" key="7">
    <source>
        <dbReference type="SAM" id="MobiDB-lite"/>
    </source>
</evidence>
<feature type="compositionally biased region" description="Basic residues" evidence="7">
    <location>
        <begin position="1587"/>
        <end position="1598"/>
    </location>
</feature>
<dbReference type="GO" id="GO:0046872">
    <property type="term" value="F:metal ion binding"/>
    <property type="evidence" value="ECO:0007669"/>
    <property type="project" value="UniProtKB-KW"/>
</dbReference>
<evidence type="ECO:0000256" key="1">
    <source>
        <dbReference type="ARBA" id="ARBA00008705"/>
    </source>
</evidence>
<dbReference type="InterPro" id="IPR009050">
    <property type="entry name" value="Globin-like_sf"/>
</dbReference>
<dbReference type="GO" id="GO:0006508">
    <property type="term" value="P:proteolysis"/>
    <property type="evidence" value="ECO:0007669"/>
    <property type="project" value="InterPro"/>
</dbReference>
<keyword evidence="12" id="KW-1267">Proteomics identification</keyword>
<dbReference type="OrthoDB" id="9374162at2759"/>
<dbReference type="CTD" id="79747"/>
<dbReference type="GeneTree" id="ENSGT00390000014904"/>
<dbReference type="InterPro" id="IPR000971">
    <property type="entry name" value="Globin"/>
</dbReference>
<dbReference type="InterPro" id="IPR012292">
    <property type="entry name" value="Globin/Proto"/>
</dbReference>
<dbReference type="InterPro" id="IPR001300">
    <property type="entry name" value="Peptidase_C2_calpain_cat"/>
</dbReference>
<evidence type="ECO:0000256" key="5">
    <source>
        <dbReference type="PROSITE-ProRule" id="PRU00239"/>
    </source>
</evidence>
<dbReference type="RefSeq" id="XP_419656.5">
    <property type="nucleotide sequence ID" value="XM_419656.8"/>
</dbReference>
<feature type="region of interest" description="Disordered" evidence="7">
    <location>
        <begin position="328"/>
        <end position="412"/>
    </location>
</feature>
<keyword evidence="2" id="KW-0349">Heme</keyword>
<feature type="region of interest" description="Disordered" evidence="7">
    <location>
        <begin position="1193"/>
        <end position="1220"/>
    </location>
</feature>
<dbReference type="GeneID" id="421618"/>
<feature type="compositionally biased region" description="Polar residues" evidence="7">
    <location>
        <begin position="1206"/>
        <end position="1215"/>
    </location>
</feature>
<dbReference type="InterPro" id="IPR054094">
    <property type="entry name" value="Androglobin_IV"/>
</dbReference>
<feature type="region of interest" description="Disordered" evidence="7">
    <location>
        <begin position="549"/>
        <end position="620"/>
    </location>
</feature>
<comment type="caution">
    <text evidence="5">Lacks conserved residue(s) required for the propagation of feature annotation.</text>
</comment>
<feature type="compositionally biased region" description="Basic and acidic residues" evidence="7">
    <location>
        <begin position="1576"/>
        <end position="1586"/>
    </location>
</feature>
<dbReference type="PROSITE" id="PS52042">
    <property type="entry name" value="GLOBIN_CP_ADGB"/>
    <property type="match status" value="1"/>
</dbReference>
<accession>A0A8V0XL09</accession>
<dbReference type="Proteomes" id="UP000000539">
    <property type="component" value="Chromosome 3"/>
</dbReference>
<evidence type="ECO:0000313" key="10">
    <source>
        <dbReference type="Ensembl" id="ENSGALP00010007386.1"/>
    </source>
</evidence>
<dbReference type="Gene3D" id="1.10.490.10">
    <property type="entry name" value="Globins"/>
    <property type="match status" value="1"/>
</dbReference>
<gene>
    <name evidence="10" type="primary">ADGB</name>
</gene>
<evidence type="ECO:0000256" key="2">
    <source>
        <dbReference type="ARBA" id="ARBA00022617"/>
    </source>
</evidence>
<dbReference type="Pfam" id="PF22070">
    <property type="entry name" value="Androglobin_V"/>
    <property type="match status" value="1"/>
</dbReference>
<dbReference type="GO" id="GO:0007286">
    <property type="term" value="P:spermatid development"/>
    <property type="evidence" value="ECO:0000318"/>
    <property type="project" value="GO_Central"/>
</dbReference>
<dbReference type="InterPro" id="IPR000048">
    <property type="entry name" value="IQ_motif_EF-hand-BS"/>
</dbReference>
<keyword evidence="11" id="KW-1185">Reference proteome</keyword>
<feature type="compositionally biased region" description="Basic and acidic residues" evidence="7">
    <location>
        <begin position="1320"/>
        <end position="1335"/>
    </location>
</feature>
<dbReference type="CDD" id="cd22307">
    <property type="entry name" value="Adgb_C_mid-like"/>
    <property type="match status" value="1"/>
</dbReference>
<evidence type="ECO:0000313" key="11">
    <source>
        <dbReference type="Proteomes" id="UP000000539"/>
    </source>
</evidence>
<dbReference type="InterPro" id="IPR054095">
    <property type="entry name" value="Androglobin_V"/>
</dbReference>
<dbReference type="PROSITE" id="PS50203">
    <property type="entry name" value="CALPAIN_CAT"/>
    <property type="match status" value="1"/>
</dbReference>
<dbReference type="SUPFAM" id="SSF46458">
    <property type="entry name" value="Globin-like"/>
    <property type="match status" value="1"/>
</dbReference>
<dbReference type="GO" id="GO:0020037">
    <property type="term" value="F:heme binding"/>
    <property type="evidence" value="ECO:0007669"/>
    <property type="project" value="InterPro"/>
</dbReference>
<feature type="compositionally biased region" description="Polar residues" evidence="7">
    <location>
        <begin position="591"/>
        <end position="608"/>
    </location>
</feature>
<dbReference type="GlyGen" id="A0A8V0XL09">
    <property type="glycosylation" value="1 site"/>
</dbReference>
<feature type="compositionally biased region" description="Low complexity" evidence="7">
    <location>
        <begin position="28"/>
        <end position="39"/>
    </location>
</feature>
<dbReference type="InterPro" id="IPR057249">
    <property type="entry name" value="Globin_CP_ADGB"/>
</dbReference>
<dbReference type="Pfam" id="PF22068">
    <property type="entry name" value="Androglobin_II"/>
    <property type="match status" value="1"/>
</dbReference>
<dbReference type="KEGG" id="gga:421618"/>
<dbReference type="InterPro" id="IPR053033">
    <property type="entry name" value="Androglobin-like"/>
</dbReference>
<proteinExistence type="evidence at protein level"/>
<dbReference type="SMART" id="SM00015">
    <property type="entry name" value="IQ"/>
    <property type="match status" value="1"/>
</dbReference>
<keyword evidence="3" id="KW-0479">Metal-binding</keyword>
<name>A0A8V0XL09_CHICK</name>